<feature type="signal peptide" evidence="2">
    <location>
        <begin position="1"/>
        <end position="25"/>
    </location>
</feature>
<feature type="chain" id="PRO_5030148140" evidence="2">
    <location>
        <begin position="26"/>
        <end position="84"/>
    </location>
</feature>
<name>A0A657PTM0_9GAMM</name>
<dbReference type="AlphaFoldDB" id="A0A657PTM0"/>
<dbReference type="NCBIfam" id="NF040598">
    <property type="entry name" value="Ala_zip_lipo"/>
    <property type="match status" value="1"/>
</dbReference>
<reference evidence="3 4" key="1">
    <citation type="submission" date="2018-01" db="EMBL/GenBank/DDBJ databases">
        <title>Novel co-symbiosis in the lucinid bivalve Phacoides pectinatus.</title>
        <authorList>
            <person name="Lim S.J."/>
            <person name="Davis B.G."/>
            <person name="Gill D.E."/>
            <person name="Engel A.S."/>
            <person name="Anderson L.C."/>
            <person name="Campbell B.J."/>
        </authorList>
    </citation>
    <scope>NUCLEOTIDE SEQUENCE [LARGE SCALE GENOMIC DNA]</scope>
    <source>
        <strain evidence="3">N3_P5</strain>
    </source>
</reference>
<evidence type="ECO:0000256" key="2">
    <source>
        <dbReference type="SAM" id="SignalP"/>
    </source>
</evidence>
<gene>
    <name evidence="3" type="ORF">C3L24_11440</name>
</gene>
<keyword evidence="1" id="KW-0175">Coiled coil</keyword>
<evidence type="ECO:0000256" key="1">
    <source>
        <dbReference type="SAM" id="Coils"/>
    </source>
</evidence>
<dbReference type="PROSITE" id="PS51257">
    <property type="entry name" value="PROKAR_LIPOPROTEIN"/>
    <property type="match status" value="1"/>
</dbReference>
<feature type="coiled-coil region" evidence="1">
    <location>
        <begin position="25"/>
        <end position="52"/>
    </location>
</feature>
<protein>
    <submittedName>
        <fullName evidence="3">Gamma-glutamyltranspeptidase</fullName>
    </submittedName>
</protein>
<evidence type="ECO:0000313" key="3">
    <source>
        <dbReference type="EMBL" id="PUD99129.1"/>
    </source>
</evidence>
<sequence>MKKSTALKMAAMVLSLGLVTGCASTSEMQAQIAKAQETADAAMARADAAASKADAAMKAANAAQAAADDCAERCDRMMQKAMAK</sequence>
<keyword evidence="2" id="KW-0732">Signal</keyword>
<proteinExistence type="predicted"/>
<evidence type="ECO:0000313" key="4">
    <source>
        <dbReference type="Proteomes" id="UP000250928"/>
    </source>
</evidence>
<comment type="caution">
    <text evidence="3">The sequence shown here is derived from an EMBL/GenBank/DDBJ whole genome shotgun (WGS) entry which is preliminary data.</text>
</comment>
<organism evidence="3 4">
    <name type="scientific">Candidatus Sedimenticola endophacoides</name>
    <dbReference type="NCBI Taxonomy" id="2548426"/>
    <lineage>
        <taxon>Bacteria</taxon>
        <taxon>Pseudomonadati</taxon>
        <taxon>Pseudomonadota</taxon>
        <taxon>Gammaproteobacteria</taxon>
        <taxon>Chromatiales</taxon>
        <taxon>Sedimenticolaceae</taxon>
        <taxon>Sedimenticola</taxon>
    </lineage>
</organism>
<dbReference type="EMBL" id="PQCO01000269">
    <property type="protein sequence ID" value="PUD99129.1"/>
    <property type="molecule type" value="Genomic_DNA"/>
</dbReference>
<dbReference type="Proteomes" id="UP000250928">
    <property type="component" value="Unassembled WGS sequence"/>
</dbReference>
<accession>A0A657PTM0</accession>
<dbReference type="InterPro" id="IPR021793">
    <property type="entry name" value="Oprl"/>
</dbReference>
<dbReference type="Pfam" id="PF11839">
    <property type="entry name" value="Alanine_zipper"/>
    <property type="match status" value="1"/>
</dbReference>